<dbReference type="GO" id="GO:0006355">
    <property type="term" value="P:regulation of DNA-templated transcription"/>
    <property type="evidence" value="ECO:0007669"/>
    <property type="project" value="InterPro"/>
</dbReference>
<comment type="caution">
    <text evidence="6">The sequence shown here is derived from an EMBL/GenBank/DDBJ whole genome shotgun (WGS) entry which is preliminary data.</text>
</comment>
<feature type="domain" description="OmpR/PhoB-type" evidence="5">
    <location>
        <begin position="107"/>
        <end position="207"/>
    </location>
</feature>
<protein>
    <recommendedName>
        <fullName evidence="5">OmpR/PhoB-type domain-containing protein</fullName>
    </recommendedName>
</protein>
<dbReference type="SUPFAM" id="SSF46894">
    <property type="entry name" value="C-terminal effector domain of the bipartite response regulators"/>
    <property type="match status" value="1"/>
</dbReference>
<feature type="DNA-binding region" description="OmpR/PhoB-type" evidence="4">
    <location>
        <begin position="107"/>
        <end position="207"/>
    </location>
</feature>
<evidence type="ECO:0000313" key="6">
    <source>
        <dbReference type="EMBL" id="OEG12449.1"/>
    </source>
</evidence>
<dbReference type="CDD" id="cd00383">
    <property type="entry name" value="trans_reg_C"/>
    <property type="match status" value="1"/>
</dbReference>
<keyword evidence="1" id="KW-0805">Transcription regulation</keyword>
<organism evidence="6 7">
    <name type="scientific">Enterococcus termitis</name>
    <dbReference type="NCBI Taxonomy" id="332950"/>
    <lineage>
        <taxon>Bacteria</taxon>
        <taxon>Bacillati</taxon>
        <taxon>Bacillota</taxon>
        <taxon>Bacilli</taxon>
        <taxon>Lactobacillales</taxon>
        <taxon>Enterococcaceae</taxon>
        <taxon>Enterococcus</taxon>
    </lineage>
</organism>
<dbReference type="InterPro" id="IPR001867">
    <property type="entry name" value="OmpR/PhoB-type_DNA-bd"/>
</dbReference>
<gene>
    <name evidence="6" type="ORF">BCR25_07895</name>
</gene>
<evidence type="ECO:0000256" key="3">
    <source>
        <dbReference type="ARBA" id="ARBA00023163"/>
    </source>
</evidence>
<proteinExistence type="predicted"/>
<reference evidence="7" key="1">
    <citation type="submission" date="2016-09" db="EMBL/GenBank/DDBJ databases">
        <authorList>
            <person name="Gulvik C.A."/>
        </authorList>
    </citation>
    <scope>NUCLEOTIDE SEQUENCE [LARGE SCALE GENOMIC DNA]</scope>
    <source>
        <strain evidence="7">LMG 8895</strain>
    </source>
</reference>
<evidence type="ECO:0000256" key="1">
    <source>
        <dbReference type="ARBA" id="ARBA00023015"/>
    </source>
</evidence>
<evidence type="ECO:0000259" key="5">
    <source>
        <dbReference type="PROSITE" id="PS51755"/>
    </source>
</evidence>
<dbReference type="GO" id="GO:0000160">
    <property type="term" value="P:phosphorelay signal transduction system"/>
    <property type="evidence" value="ECO:0007669"/>
    <property type="project" value="InterPro"/>
</dbReference>
<dbReference type="Gene3D" id="1.10.10.10">
    <property type="entry name" value="Winged helix-like DNA-binding domain superfamily/Winged helix DNA-binding domain"/>
    <property type="match status" value="1"/>
</dbReference>
<sequence>MEIEFLEEEVVSQKNFSDTDIIFINESDDLIKVCELILMIRKKSDAVLWLVAQGTIVERQSIYMELGVDGIMETRNSIDEMILTTVNLIKRLEQLIQKKSNDSFYPSKQLLETRFQLIPNKSVLLIDGEKEINLTRREYQLFDLLSSSKEKMLTYEEISKNMWGETKEDKQYRISNLVFHLREKFKKRDLDPAIIKTVRSKGYTLNY</sequence>
<dbReference type="Pfam" id="PF00486">
    <property type="entry name" value="Trans_reg_C"/>
    <property type="match status" value="1"/>
</dbReference>
<dbReference type="SMART" id="SM00862">
    <property type="entry name" value="Trans_reg_C"/>
    <property type="match status" value="1"/>
</dbReference>
<dbReference type="RefSeq" id="WP_069664150.1">
    <property type="nucleotide sequence ID" value="NZ_JBHUJJ010000001.1"/>
</dbReference>
<evidence type="ECO:0000256" key="2">
    <source>
        <dbReference type="ARBA" id="ARBA00023125"/>
    </source>
</evidence>
<dbReference type="GO" id="GO:0003677">
    <property type="term" value="F:DNA binding"/>
    <property type="evidence" value="ECO:0007669"/>
    <property type="project" value="UniProtKB-UniRule"/>
</dbReference>
<dbReference type="PROSITE" id="PS51755">
    <property type="entry name" value="OMPR_PHOB"/>
    <property type="match status" value="1"/>
</dbReference>
<dbReference type="AlphaFoldDB" id="A0A1E5GID7"/>
<dbReference type="InterPro" id="IPR036388">
    <property type="entry name" value="WH-like_DNA-bd_sf"/>
</dbReference>
<keyword evidence="7" id="KW-1185">Reference proteome</keyword>
<dbReference type="Proteomes" id="UP000095094">
    <property type="component" value="Unassembled WGS sequence"/>
</dbReference>
<accession>A0A1E5GID7</accession>
<evidence type="ECO:0000313" key="7">
    <source>
        <dbReference type="Proteomes" id="UP000095094"/>
    </source>
</evidence>
<dbReference type="EMBL" id="MIJY01000034">
    <property type="protein sequence ID" value="OEG12449.1"/>
    <property type="molecule type" value="Genomic_DNA"/>
</dbReference>
<keyword evidence="3" id="KW-0804">Transcription</keyword>
<name>A0A1E5GID7_9ENTE</name>
<dbReference type="InterPro" id="IPR016032">
    <property type="entry name" value="Sig_transdc_resp-reg_C-effctor"/>
</dbReference>
<evidence type="ECO:0000256" key="4">
    <source>
        <dbReference type="PROSITE-ProRule" id="PRU01091"/>
    </source>
</evidence>
<keyword evidence="2 4" id="KW-0238">DNA-binding</keyword>